<name>A0A8C9FDA1_PAVCR</name>
<reference evidence="2" key="1">
    <citation type="submission" date="2025-08" db="UniProtKB">
        <authorList>
            <consortium name="Ensembl"/>
        </authorList>
    </citation>
    <scope>IDENTIFICATION</scope>
</reference>
<keyword evidence="1" id="KW-0812">Transmembrane</keyword>
<evidence type="ECO:0000313" key="3">
    <source>
        <dbReference type="Proteomes" id="UP000694428"/>
    </source>
</evidence>
<dbReference type="AlphaFoldDB" id="A0A8C9FDA1"/>
<keyword evidence="3" id="KW-1185">Reference proteome</keyword>
<keyword evidence="1" id="KW-0472">Membrane</keyword>
<evidence type="ECO:0000256" key="1">
    <source>
        <dbReference type="SAM" id="Phobius"/>
    </source>
</evidence>
<keyword evidence="1" id="KW-1133">Transmembrane helix</keyword>
<protein>
    <submittedName>
        <fullName evidence="2">Uncharacterized protein</fullName>
    </submittedName>
</protein>
<feature type="transmembrane region" description="Helical" evidence="1">
    <location>
        <begin position="19"/>
        <end position="41"/>
    </location>
</feature>
<organism evidence="2 3">
    <name type="scientific">Pavo cristatus</name>
    <name type="common">Indian peafowl</name>
    <name type="synonym">Blue peafowl</name>
    <dbReference type="NCBI Taxonomy" id="9049"/>
    <lineage>
        <taxon>Eukaryota</taxon>
        <taxon>Metazoa</taxon>
        <taxon>Chordata</taxon>
        <taxon>Craniata</taxon>
        <taxon>Vertebrata</taxon>
        <taxon>Euteleostomi</taxon>
        <taxon>Archelosauria</taxon>
        <taxon>Archosauria</taxon>
        <taxon>Dinosauria</taxon>
        <taxon>Saurischia</taxon>
        <taxon>Theropoda</taxon>
        <taxon>Coelurosauria</taxon>
        <taxon>Aves</taxon>
        <taxon>Neognathae</taxon>
        <taxon>Galloanserae</taxon>
        <taxon>Galliformes</taxon>
        <taxon>Phasianidae</taxon>
        <taxon>Phasianinae</taxon>
        <taxon>Pavo</taxon>
    </lineage>
</organism>
<dbReference type="Ensembl" id="ENSPSTT00000013674.1">
    <property type="protein sequence ID" value="ENSPSTP00000013044.1"/>
    <property type="gene ID" value="ENSPSTG00000009214.1"/>
</dbReference>
<sequence>FCPTLEASAPSLVVFSPPFLAFIPPLVAFCLSLVAFSPLLVAFSPSLVHLPACIIPPPQVLHPSCIPPCTSPCTHCALCAWPPLHAPSCCIPHSTHAAALGIPALCTSLWCTHPCEPSPRCSPSLAPSLSA</sequence>
<accession>A0A8C9FDA1</accession>
<dbReference type="Proteomes" id="UP000694428">
    <property type="component" value="Unplaced"/>
</dbReference>
<evidence type="ECO:0000313" key="2">
    <source>
        <dbReference type="Ensembl" id="ENSPSTP00000013044.1"/>
    </source>
</evidence>
<reference evidence="2" key="2">
    <citation type="submission" date="2025-09" db="UniProtKB">
        <authorList>
            <consortium name="Ensembl"/>
        </authorList>
    </citation>
    <scope>IDENTIFICATION</scope>
</reference>
<proteinExistence type="predicted"/>